<dbReference type="PROSITE" id="PS50157">
    <property type="entry name" value="ZINC_FINGER_C2H2_2"/>
    <property type="match status" value="1"/>
</dbReference>
<feature type="region of interest" description="Disordered" evidence="4">
    <location>
        <begin position="426"/>
        <end position="470"/>
    </location>
</feature>
<feature type="region of interest" description="Disordered" evidence="4">
    <location>
        <begin position="597"/>
        <end position="627"/>
    </location>
</feature>
<dbReference type="PROSITE" id="PS00028">
    <property type="entry name" value="ZINC_FINGER_C2H2_1"/>
    <property type="match status" value="1"/>
</dbReference>
<dbReference type="GO" id="GO:0003714">
    <property type="term" value="F:transcription corepressor activity"/>
    <property type="evidence" value="ECO:0000318"/>
    <property type="project" value="GO_Central"/>
</dbReference>
<feature type="region of interest" description="Disordered" evidence="4">
    <location>
        <begin position="45"/>
        <end position="96"/>
    </location>
</feature>
<dbReference type="Proteomes" id="UP000005239">
    <property type="component" value="Unassembled WGS sequence"/>
</dbReference>
<dbReference type="PROSITE" id="PS51156">
    <property type="entry name" value="ELM2"/>
    <property type="match status" value="1"/>
</dbReference>
<organism evidence="5 6">
    <name type="scientific">Pristionchus pacificus</name>
    <name type="common">Parasitic nematode worm</name>
    <dbReference type="NCBI Taxonomy" id="54126"/>
    <lineage>
        <taxon>Eukaryota</taxon>
        <taxon>Metazoa</taxon>
        <taxon>Ecdysozoa</taxon>
        <taxon>Nematoda</taxon>
        <taxon>Chromadorea</taxon>
        <taxon>Rhabditida</taxon>
        <taxon>Rhabditina</taxon>
        <taxon>Diplogasteromorpha</taxon>
        <taxon>Diplogasteroidea</taxon>
        <taxon>Neodiplogasteridae</taxon>
        <taxon>Pristionchus</taxon>
    </lineage>
</organism>
<evidence type="ECO:0000313" key="5">
    <source>
        <dbReference type="EnsemblMetazoa" id="PPA40230.1"/>
    </source>
</evidence>
<evidence type="ECO:0000256" key="3">
    <source>
        <dbReference type="ARBA" id="ARBA00023242"/>
    </source>
</evidence>
<name>A0A2A6BWD6_PRIPA</name>
<reference evidence="6" key="1">
    <citation type="journal article" date="2008" name="Nat. Genet.">
        <title>The Pristionchus pacificus genome provides a unique perspective on nematode lifestyle and parasitism.</title>
        <authorList>
            <person name="Dieterich C."/>
            <person name="Clifton S.W."/>
            <person name="Schuster L.N."/>
            <person name="Chinwalla A."/>
            <person name="Delehaunty K."/>
            <person name="Dinkelacker I."/>
            <person name="Fulton L."/>
            <person name="Fulton R."/>
            <person name="Godfrey J."/>
            <person name="Minx P."/>
            <person name="Mitreva M."/>
            <person name="Roeseler W."/>
            <person name="Tian H."/>
            <person name="Witte H."/>
            <person name="Yang S.P."/>
            <person name="Wilson R.K."/>
            <person name="Sommer R.J."/>
        </authorList>
    </citation>
    <scope>NUCLEOTIDE SEQUENCE [LARGE SCALE GENOMIC DNA]</scope>
    <source>
        <strain evidence="6">PS312</strain>
    </source>
</reference>
<feature type="compositionally biased region" description="Polar residues" evidence="4">
    <location>
        <begin position="1"/>
        <end position="17"/>
    </location>
</feature>
<dbReference type="PANTHER" id="PTHR16089">
    <property type="entry name" value="REST COREPRESSOR COREST PROTEIN-RELATED"/>
    <property type="match status" value="1"/>
</dbReference>
<reference evidence="5" key="2">
    <citation type="submission" date="2022-06" db="UniProtKB">
        <authorList>
            <consortium name="EnsemblMetazoa"/>
        </authorList>
    </citation>
    <scope>IDENTIFICATION</scope>
    <source>
        <strain evidence="5">PS312</strain>
    </source>
</reference>
<dbReference type="EnsemblMetazoa" id="PPA40230.1">
    <property type="protein sequence ID" value="PPA40230.1"/>
    <property type="gene ID" value="WBGene00278599"/>
</dbReference>
<sequence>QLRSARFSTVQTPSLTPYTPPPILSPRRSGTGLYCQLTKDPSKEISGGVSHKISLSSPIEQEEGGEVRIKMEEDDCGNPTTSSNGNNGRERPQRKNGLFYSANDEIDLEVLRKDSWSSSTSVKSGAGLGAERKISWYGTPSVQESEAIRKASSVSDCYYDCLTGNPQQNDPNPHINIGRDYQARVKKWSDREILAEERESIPDRDEMVYDRKMREHLTDEQMYSYENLANSAAVPRFGRNRELALHLLMENKGNLEAAVMDLLRCDTLDWEQYPIIHNYLYNDSNRWSPDQVNAFQDAMYKTEKDFHLIAQEIGIPVKVCVEWYYTWKKVLPDDYRKLRNLRRKRRLLEAQMGVEQQELILMGKTVHKSSKIIEEDDNLDEASSMGPLSNISMSDSLLGLGGGPSTSSLFPQFQLGLLQEGRSRMGSFSGGLSSESPVHKNSGNMYPQSLSPMGDISSMKMPSQKKEEQYRKRVMKEKVVKIEDVDMVNNVKTVKKRGRPKNVNGRPSSKKGAQPAADGMFHCRLCDKCFEKVKSLNAHMKSHAMKARAEAEARGAQMTPPPSSSSHPSSTVFTPSTVLPPSTVSFHGGMRVSPPFLLHNPSLHSPSPHLQTHSTPPPSLLHSSTQIFYNPNPPSFHSVPTGLTVSTPSSLLASSLSAPPPLNMDAQLQQLGLASQILGLNGMQHFTVSGQIPSHILCSLPNFGDTSFERNENEDHLREKRFNK</sequence>
<evidence type="ECO:0000256" key="1">
    <source>
        <dbReference type="ARBA" id="ARBA00023015"/>
    </source>
</evidence>
<dbReference type="InterPro" id="IPR000949">
    <property type="entry name" value="ELM2_dom"/>
</dbReference>
<feature type="compositionally biased region" description="Low complexity" evidence="4">
    <location>
        <begin position="564"/>
        <end position="576"/>
    </location>
</feature>
<dbReference type="InterPro" id="IPR051066">
    <property type="entry name" value="Trans_reg/Corepressor"/>
</dbReference>
<dbReference type="AlphaFoldDB" id="A0A2A6BWD6"/>
<accession>A0A2A6BWD6</accession>
<gene>
    <name evidence="5" type="primary">WBGene00278599</name>
</gene>
<feature type="region of interest" description="Disordered" evidence="4">
    <location>
        <begin position="496"/>
        <end position="517"/>
    </location>
</feature>
<dbReference type="GO" id="GO:0045892">
    <property type="term" value="P:negative regulation of DNA-templated transcription"/>
    <property type="evidence" value="ECO:0000318"/>
    <property type="project" value="GO_Central"/>
</dbReference>
<dbReference type="InterPro" id="IPR013087">
    <property type="entry name" value="Znf_C2H2_type"/>
</dbReference>
<keyword evidence="3" id="KW-0539">Nucleus</keyword>
<dbReference type="PANTHER" id="PTHR16089:SF40">
    <property type="entry name" value="SUPPRESSOR OF ACTIVATED EGL-4 PROTEIN 1"/>
    <property type="match status" value="1"/>
</dbReference>
<keyword evidence="1" id="KW-0805">Transcription regulation</keyword>
<feature type="region of interest" description="Disordered" evidence="4">
    <location>
        <begin position="546"/>
        <end position="576"/>
    </location>
</feature>
<feature type="compositionally biased region" description="Polar residues" evidence="4">
    <location>
        <begin position="430"/>
        <end position="451"/>
    </location>
</feature>
<keyword evidence="6" id="KW-1185">Reference proteome</keyword>
<dbReference type="GO" id="GO:0005667">
    <property type="term" value="C:transcription regulator complex"/>
    <property type="evidence" value="ECO:0000318"/>
    <property type="project" value="GO_Central"/>
</dbReference>
<evidence type="ECO:0000256" key="2">
    <source>
        <dbReference type="ARBA" id="ARBA00023163"/>
    </source>
</evidence>
<feature type="compositionally biased region" description="Polar residues" evidence="4">
    <location>
        <begin position="602"/>
        <end position="611"/>
    </location>
</feature>
<keyword evidence="2" id="KW-0804">Transcription</keyword>
<accession>A0A8R1UW06</accession>
<protein>
    <submittedName>
        <fullName evidence="5">Saeg-1</fullName>
    </submittedName>
</protein>
<feature type="compositionally biased region" description="Low complexity" evidence="4">
    <location>
        <begin position="77"/>
        <end position="87"/>
    </location>
</feature>
<evidence type="ECO:0000313" key="6">
    <source>
        <dbReference type="Proteomes" id="UP000005239"/>
    </source>
</evidence>
<proteinExistence type="predicted"/>
<evidence type="ECO:0000256" key="4">
    <source>
        <dbReference type="SAM" id="MobiDB-lite"/>
    </source>
</evidence>
<feature type="region of interest" description="Disordered" evidence="4">
    <location>
        <begin position="1"/>
        <end position="31"/>
    </location>
</feature>
<dbReference type="GO" id="GO:0000118">
    <property type="term" value="C:histone deacetylase complex"/>
    <property type="evidence" value="ECO:0000318"/>
    <property type="project" value="GO_Central"/>
</dbReference>
<dbReference type="Gene3D" id="1.10.10.60">
    <property type="entry name" value="Homeodomain-like"/>
    <property type="match status" value="1"/>
</dbReference>
<dbReference type="OrthoDB" id="10258692at2759"/>
<dbReference type="GO" id="GO:0006357">
    <property type="term" value="P:regulation of transcription by RNA polymerase II"/>
    <property type="evidence" value="ECO:0000318"/>
    <property type="project" value="GO_Central"/>
</dbReference>